<dbReference type="EMBL" id="MK072412">
    <property type="protein sequence ID" value="AYV84601.1"/>
    <property type="molecule type" value="Genomic_DNA"/>
</dbReference>
<sequence>MSKIDHIAAYRAELKVKYERKKRGEKLMSKYGDLLEMDRRKCAAARIVRWVRRHLFRSGSIIDCSGDEKMRGVYKMRLRMTELNFGPIGLQRESYKDCGGDKALIKAVCDSHVEICRVLIDLRVYGDYPEMEIIVPIFDFTLYLSEVQVDKVKSVWGKINPDSTNGIRFQQMLDSSKALAVLYGKKD</sequence>
<evidence type="ECO:0000313" key="1">
    <source>
        <dbReference type="EMBL" id="AYV84601.1"/>
    </source>
</evidence>
<accession>A0A3G5AEA5</accession>
<reference evidence="1" key="1">
    <citation type="submission" date="2018-10" db="EMBL/GenBank/DDBJ databases">
        <title>Hidden diversity of soil giant viruses.</title>
        <authorList>
            <person name="Schulz F."/>
            <person name="Alteio L."/>
            <person name="Goudeau D."/>
            <person name="Ryan E.M."/>
            <person name="Malmstrom R.R."/>
            <person name="Blanchard J."/>
            <person name="Woyke T."/>
        </authorList>
    </citation>
    <scope>NUCLEOTIDE SEQUENCE</scope>
    <source>
        <strain evidence="1">HYV1</strain>
    </source>
</reference>
<protein>
    <submittedName>
        <fullName evidence="1">Uncharacterized protein</fullName>
    </submittedName>
</protein>
<name>A0A3G5AEA5_9VIRU</name>
<proteinExistence type="predicted"/>
<organism evidence="1">
    <name type="scientific">Hyperionvirus sp</name>
    <dbReference type="NCBI Taxonomy" id="2487770"/>
    <lineage>
        <taxon>Viruses</taxon>
        <taxon>Varidnaviria</taxon>
        <taxon>Bamfordvirae</taxon>
        <taxon>Nucleocytoviricota</taxon>
        <taxon>Megaviricetes</taxon>
        <taxon>Imitervirales</taxon>
        <taxon>Mimiviridae</taxon>
        <taxon>Klosneuvirinae</taxon>
    </lineage>
</organism>
<gene>
    <name evidence="1" type="ORF">Hyperionvirus30_17</name>
</gene>